<dbReference type="SUPFAM" id="SSF46785">
    <property type="entry name" value="Winged helix' DNA-binding domain"/>
    <property type="match status" value="1"/>
</dbReference>
<dbReference type="STRING" id="1449351.RISW2_05790"/>
<protein>
    <recommendedName>
        <fullName evidence="4">HTH gntR-type domain-containing protein</fullName>
    </recommendedName>
</protein>
<dbReference type="GO" id="GO:0003677">
    <property type="term" value="F:DNA binding"/>
    <property type="evidence" value="ECO:0007669"/>
    <property type="project" value="UniProtKB-KW"/>
</dbReference>
<dbReference type="CDD" id="cd07377">
    <property type="entry name" value="WHTH_GntR"/>
    <property type="match status" value="1"/>
</dbReference>
<organism evidence="5 6">
    <name type="scientific">Roseivivax isoporae LMG 25204</name>
    <dbReference type="NCBI Taxonomy" id="1449351"/>
    <lineage>
        <taxon>Bacteria</taxon>
        <taxon>Pseudomonadati</taxon>
        <taxon>Pseudomonadota</taxon>
        <taxon>Alphaproteobacteria</taxon>
        <taxon>Rhodobacterales</taxon>
        <taxon>Roseobacteraceae</taxon>
        <taxon>Roseivivax</taxon>
    </lineage>
</organism>
<dbReference type="eggNOG" id="COG1725">
    <property type="taxonomic scope" value="Bacteria"/>
</dbReference>
<dbReference type="GO" id="GO:0003700">
    <property type="term" value="F:DNA-binding transcription factor activity"/>
    <property type="evidence" value="ECO:0007669"/>
    <property type="project" value="InterPro"/>
</dbReference>
<dbReference type="SMART" id="SM00345">
    <property type="entry name" value="HTH_GNTR"/>
    <property type="match status" value="1"/>
</dbReference>
<dbReference type="EMBL" id="JAME01000017">
    <property type="protein sequence ID" value="ETX28604.1"/>
    <property type="molecule type" value="Genomic_DNA"/>
</dbReference>
<dbReference type="Gene3D" id="1.10.10.10">
    <property type="entry name" value="Winged helix-like DNA-binding domain superfamily/Winged helix DNA-binding domain"/>
    <property type="match status" value="1"/>
</dbReference>
<comment type="caution">
    <text evidence="5">The sequence shown here is derived from an EMBL/GenBank/DDBJ whole genome shotgun (WGS) entry which is preliminary data.</text>
</comment>
<keyword evidence="6" id="KW-1185">Reference proteome</keyword>
<evidence type="ECO:0000313" key="5">
    <source>
        <dbReference type="EMBL" id="ETX28604.1"/>
    </source>
</evidence>
<dbReference type="AlphaFoldDB" id="X7F964"/>
<dbReference type="PATRIC" id="fig|1449351.3.peg.2468"/>
<reference evidence="5 6" key="1">
    <citation type="submission" date="2014-01" db="EMBL/GenBank/DDBJ databases">
        <title>Roseivivax isoporae LMG 25204 Genome Sequencing.</title>
        <authorList>
            <person name="Lai Q."/>
            <person name="Li G."/>
            <person name="Shao Z."/>
        </authorList>
    </citation>
    <scope>NUCLEOTIDE SEQUENCE [LARGE SCALE GENOMIC DNA]</scope>
    <source>
        <strain evidence="5 6">LMG 25204</strain>
    </source>
</reference>
<gene>
    <name evidence="5" type="ORF">RISW2_05790</name>
</gene>
<dbReference type="Pfam" id="PF00392">
    <property type="entry name" value="GntR"/>
    <property type="match status" value="1"/>
</dbReference>
<name>X7F964_9RHOB</name>
<feature type="domain" description="HTH gntR-type" evidence="4">
    <location>
        <begin position="25"/>
        <end position="93"/>
    </location>
</feature>
<keyword evidence="1" id="KW-0805">Transcription regulation</keyword>
<dbReference type="PROSITE" id="PS50949">
    <property type="entry name" value="HTH_GNTR"/>
    <property type="match status" value="1"/>
</dbReference>
<keyword evidence="3" id="KW-0804">Transcription</keyword>
<evidence type="ECO:0000313" key="6">
    <source>
        <dbReference type="Proteomes" id="UP000023430"/>
    </source>
</evidence>
<dbReference type="InterPro" id="IPR000524">
    <property type="entry name" value="Tscrpt_reg_HTH_GntR"/>
</dbReference>
<evidence type="ECO:0000259" key="4">
    <source>
        <dbReference type="PROSITE" id="PS50949"/>
    </source>
</evidence>
<dbReference type="OrthoDB" id="7173258at2"/>
<dbReference type="PANTHER" id="PTHR38445">
    <property type="entry name" value="HTH-TYPE TRANSCRIPTIONAL REPRESSOR YTRA"/>
    <property type="match status" value="1"/>
</dbReference>
<accession>X7F964</accession>
<sequence>MNENRAELEPSVERIVQAIDPASSVPVSVQLRGALEFGIASGELIAGQRLPSVRALARRVGMSPVTVSTVYAALQAAGHVEGRAGSGTYVRATGDTDQRRRLAEIDARVAELVALGRAAGLSPAELSLRVSMAQPAPRRPVCLLMVGNFHDATESYAADLRAHLRDGDSIAAATLADVEAGGARGHDLILAPRTLLSRLREVAPDIEAVGVTLIPNEATRVALATLSPDARVVGYSYFPGFVTIMKTGIQRFAPHVSNLTMVVRGDDDEARRIADTEVLIYASGADYLREALAPGQLAFEYRHTPDAQSVRTDVLPAIESCRRTTPRRKDAAV</sequence>
<dbReference type="PANTHER" id="PTHR38445:SF9">
    <property type="entry name" value="HTH-TYPE TRANSCRIPTIONAL REPRESSOR YTRA"/>
    <property type="match status" value="1"/>
</dbReference>
<dbReference type="InterPro" id="IPR036388">
    <property type="entry name" value="WH-like_DNA-bd_sf"/>
</dbReference>
<evidence type="ECO:0000256" key="3">
    <source>
        <dbReference type="ARBA" id="ARBA00023163"/>
    </source>
</evidence>
<dbReference type="Proteomes" id="UP000023430">
    <property type="component" value="Unassembled WGS sequence"/>
</dbReference>
<dbReference type="InterPro" id="IPR036390">
    <property type="entry name" value="WH_DNA-bd_sf"/>
</dbReference>
<evidence type="ECO:0000256" key="1">
    <source>
        <dbReference type="ARBA" id="ARBA00023015"/>
    </source>
</evidence>
<keyword evidence="2" id="KW-0238">DNA-binding</keyword>
<evidence type="ECO:0000256" key="2">
    <source>
        <dbReference type="ARBA" id="ARBA00023125"/>
    </source>
</evidence>
<dbReference type="RefSeq" id="WP_043771430.1">
    <property type="nucleotide sequence ID" value="NZ_JAME01000017.1"/>
</dbReference>
<proteinExistence type="predicted"/>